<dbReference type="RefSeq" id="WP_015763747.1">
    <property type="nucleotide sequence ID" value="NZ_CP039375.1"/>
</dbReference>
<keyword evidence="1" id="KW-0812">Transmembrane</keyword>
<accession>A0A4D6KB18</accession>
<keyword evidence="3" id="KW-0808">Transferase</keyword>
<name>A0A4D6KB18_9EURY</name>
<proteinExistence type="predicted"/>
<dbReference type="InterPro" id="IPR025828">
    <property type="entry name" value="Put_sensor_dom"/>
</dbReference>
<dbReference type="EMBL" id="CP039375">
    <property type="protein sequence ID" value="QCD64332.1"/>
    <property type="molecule type" value="Genomic_DNA"/>
</dbReference>
<feature type="transmembrane region" description="Helical" evidence="1">
    <location>
        <begin position="129"/>
        <end position="152"/>
    </location>
</feature>
<feature type="domain" description="Putative sensor" evidence="2">
    <location>
        <begin position="33"/>
        <end position="233"/>
    </location>
</feature>
<feature type="transmembrane region" description="Helical" evidence="1">
    <location>
        <begin position="31"/>
        <end position="52"/>
    </location>
</feature>
<evidence type="ECO:0000313" key="4">
    <source>
        <dbReference type="Proteomes" id="UP000297053"/>
    </source>
</evidence>
<evidence type="ECO:0000259" key="2">
    <source>
        <dbReference type="Pfam" id="PF13796"/>
    </source>
</evidence>
<dbReference type="GeneID" id="42177529"/>
<dbReference type="GO" id="GO:0016301">
    <property type="term" value="F:kinase activity"/>
    <property type="evidence" value="ECO:0007669"/>
    <property type="project" value="UniProtKB-KW"/>
</dbReference>
<protein>
    <submittedName>
        <fullName evidence="3">Histidine kinase</fullName>
    </submittedName>
</protein>
<dbReference type="Pfam" id="PF13796">
    <property type="entry name" value="Sensor"/>
    <property type="match status" value="1"/>
</dbReference>
<keyword evidence="1" id="KW-1133">Transmembrane helix</keyword>
<reference evidence="3 4" key="1">
    <citation type="submission" date="2019-04" db="EMBL/GenBank/DDBJ databases">
        <title>Complete genome sequence of Arthrobacter sp. ZXY-2 associated with effective atrazine degradation and salt adaptation.</title>
        <authorList>
            <person name="Zhao X."/>
        </authorList>
    </citation>
    <scope>NUCLEOTIDE SEQUENCE [LARGE SCALE GENOMIC DNA]</scope>
    <source>
        <strain evidence="4">ZP60</strain>
    </source>
</reference>
<evidence type="ECO:0000313" key="3">
    <source>
        <dbReference type="EMBL" id="QCD64332.1"/>
    </source>
</evidence>
<reference evidence="3 4" key="2">
    <citation type="submission" date="2019-04" db="EMBL/GenBank/DDBJ databases">
        <authorList>
            <person name="Yang S."/>
            <person name="Wei W."/>
        </authorList>
    </citation>
    <scope>NUCLEOTIDE SEQUENCE [LARGE SCALE GENOMIC DNA]</scope>
    <source>
        <strain evidence="4">ZP60</strain>
    </source>
</reference>
<dbReference type="Proteomes" id="UP000297053">
    <property type="component" value="Chromosome"/>
</dbReference>
<feature type="transmembrane region" description="Helical" evidence="1">
    <location>
        <begin position="58"/>
        <end position="80"/>
    </location>
</feature>
<sequence length="251" mass="27559">MSLRSRQIKGHSLSSPPVLGVVVRAQTYKNLLYLALTFPLGLFYFTLLVAGVPLGVRLLSVVVGLPVLIGVLVVSDRLLVFERWLACRLLDCSIPLDRDTETDDWRDYVRQPITDLGTWVGIAYLAAKFVVGVVTFVVLTVLFVLVASLLLAPLYYDSTSLGFYLTGPVEFSLSYVVQFWDGAAVITLPFTITSWQVTTLREALAVSAGGAVLGLLSLHLCNLLARVQGWLATVAIRPRPVDVELPFYSNN</sequence>
<keyword evidence="3" id="KW-0418">Kinase</keyword>
<evidence type="ECO:0000256" key="1">
    <source>
        <dbReference type="SAM" id="Phobius"/>
    </source>
</evidence>
<keyword evidence="1" id="KW-0472">Membrane</keyword>
<dbReference type="KEGG" id="halz:E5139_01290"/>
<organism evidence="3 4">
    <name type="scientific">Halomicrobium mukohataei</name>
    <dbReference type="NCBI Taxonomy" id="57705"/>
    <lineage>
        <taxon>Archaea</taxon>
        <taxon>Methanobacteriati</taxon>
        <taxon>Methanobacteriota</taxon>
        <taxon>Stenosarchaea group</taxon>
        <taxon>Halobacteria</taxon>
        <taxon>Halobacteriales</taxon>
        <taxon>Haloarculaceae</taxon>
        <taxon>Halomicrobium</taxon>
    </lineage>
</organism>
<gene>
    <name evidence="3" type="ORF">E5139_01290</name>
</gene>
<feature type="transmembrane region" description="Helical" evidence="1">
    <location>
        <begin position="204"/>
        <end position="225"/>
    </location>
</feature>
<dbReference type="AlphaFoldDB" id="A0A4D6KB18"/>
<dbReference type="OMA" id="FYFTWVV"/>